<dbReference type="InterPro" id="IPR003673">
    <property type="entry name" value="CoA-Trfase_fam_III"/>
</dbReference>
<organism evidence="2 3">
    <name type="scientific">Microbacterium horticulturae</name>
    <dbReference type="NCBI Taxonomy" id="3028316"/>
    <lineage>
        <taxon>Bacteria</taxon>
        <taxon>Bacillati</taxon>
        <taxon>Actinomycetota</taxon>
        <taxon>Actinomycetes</taxon>
        <taxon>Micrococcales</taxon>
        <taxon>Microbacteriaceae</taxon>
        <taxon>Microbacterium</taxon>
    </lineage>
</organism>
<dbReference type="GO" id="GO:0016740">
    <property type="term" value="F:transferase activity"/>
    <property type="evidence" value="ECO:0007669"/>
    <property type="project" value="UniProtKB-KW"/>
</dbReference>
<evidence type="ECO:0000313" key="3">
    <source>
        <dbReference type="Proteomes" id="UP001214553"/>
    </source>
</evidence>
<sequence>MQRRENEAHEDADVFRPLRGIRVIDFTRLLAGPYATMTLAELGADVIKVEQPDIGDETRHWAPPFVHGASAYFHAINRGKRSIALDLTDPADRKVVDALIGTADVVVESFRPGVAERLGVGPERVCTRHPRVVYASISGFSSTGPLSADPGTAVTVEAESGLMYVTGYEGADPVRSGVAMVDIATGMSMINGVLSALLERERTGRGRRLEVSLFATAISSLGTVIAAASAGGPPARPWGSSHPSIVPYRSFRAADGHVVLGATNDAMFARLVRALDLEDELGGPRWRGNADRVEGRAELEAVLAQVTARLPLDELVERLRRERVLVARVRTPEDAARGEQSAALDLVYEDEGISIARSALGVNNTGRLPRAPRLGEHSDALRAQLGL</sequence>
<proteinExistence type="predicted"/>
<keyword evidence="3" id="KW-1185">Reference proteome</keyword>
<dbReference type="InterPro" id="IPR050483">
    <property type="entry name" value="CoA-transferase_III_domain"/>
</dbReference>
<dbReference type="PANTHER" id="PTHR48207:SF3">
    <property type="entry name" value="SUCCINATE--HYDROXYMETHYLGLUTARATE COA-TRANSFERASE"/>
    <property type="match status" value="1"/>
</dbReference>
<evidence type="ECO:0000256" key="1">
    <source>
        <dbReference type="ARBA" id="ARBA00022679"/>
    </source>
</evidence>
<keyword evidence="1 2" id="KW-0808">Transferase</keyword>
<dbReference type="PANTHER" id="PTHR48207">
    <property type="entry name" value="SUCCINATE--HYDROXYMETHYLGLUTARATE COA-TRANSFERASE"/>
    <property type="match status" value="1"/>
</dbReference>
<dbReference type="RefSeq" id="WP_275278019.1">
    <property type="nucleotide sequence ID" value="NZ_CP119108.1"/>
</dbReference>
<reference evidence="2 3" key="1">
    <citation type="submission" date="2023-03" db="EMBL/GenBank/DDBJ databases">
        <title>Genome sequence of Microbacterium sp. KACC 23027.</title>
        <authorList>
            <person name="Kim S."/>
            <person name="Heo J."/>
            <person name="Kwon S.-W."/>
        </authorList>
    </citation>
    <scope>NUCLEOTIDE SEQUENCE [LARGE SCALE GENOMIC DNA]</scope>
    <source>
        <strain evidence="2 3">KACC 23027</strain>
    </source>
</reference>
<dbReference type="Gene3D" id="3.40.50.10540">
    <property type="entry name" value="Crotonobetainyl-coa:carnitine coa-transferase, domain 1"/>
    <property type="match status" value="1"/>
</dbReference>
<protein>
    <submittedName>
        <fullName evidence="2">CoA transferase</fullName>
    </submittedName>
</protein>
<dbReference type="Proteomes" id="UP001214553">
    <property type="component" value="Chromosome"/>
</dbReference>
<dbReference type="SUPFAM" id="SSF89796">
    <property type="entry name" value="CoA-transferase family III (CaiB/BaiF)"/>
    <property type="match status" value="1"/>
</dbReference>
<dbReference type="Gene3D" id="3.30.1540.10">
    <property type="entry name" value="formyl-coa transferase, domain 3"/>
    <property type="match status" value="1"/>
</dbReference>
<dbReference type="InterPro" id="IPR044855">
    <property type="entry name" value="CoA-Trfase_III_dom3_sf"/>
</dbReference>
<evidence type="ECO:0000313" key="2">
    <source>
        <dbReference type="EMBL" id="WEG08690.1"/>
    </source>
</evidence>
<gene>
    <name evidence="2" type="ORF">PU630_15815</name>
</gene>
<dbReference type="EMBL" id="CP119108">
    <property type="protein sequence ID" value="WEG08690.1"/>
    <property type="molecule type" value="Genomic_DNA"/>
</dbReference>
<dbReference type="InterPro" id="IPR023606">
    <property type="entry name" value="CoA-Trfase_III_dom_1_sf"/>
</dbReference>
<name>A0ABY8BXS9_9MICO</name>
<accession>A0ABY8BXS9</accession>
<dbReference type="Pfam" id="PF02515">
    <property type="entry name" value="CoA_transf_3"/>
    <property type="match status" value="1"/>
</dbReference>